<dbReference type="InterPro" id="IPR015035">
    <property type="entry name" value="DUF1918"/>
</dbReference>
<reference evidence="2" key="1">
    <citation type="submission" date="2015-08" db="EMBL/GenBank/DDBJ databases">
        <authorList>
            <person name="Babu N.S."/>
            <person name="Beckwith C.J."/>
            <person name="Beseler K.G."/>
            <person name="Brison A."/>
            <person name="Carone J.V."/>
            <person name="Caskin T.P."/>
            <person name="Diamond M."/>
            <person name="Durham M.E."/>
            <person name="Foxe J.M."/>
            <person name="Go M."/>
            <person name="Henderson B.A."/>
            <person name="Jones I.B."/>
            <person name="McGettigan J.A."/>
            <person name="Micheletti S.J."/>
            <person name="Nasrallah M.E."/>
            <person name="Ortiz D."/>
            <person name="Piller C.R."/>
            <person name="Privatt S.R."/>
            <person name="Schneider S.L."/>
            <person name="Sharp S."/>
            <person name="Smith T.C."/>
            <person name="Stanton J.D."/>
            <person name="Ullery H.E."/>
            <person name="Wilson R.J."/>
            <person name="Serrano M.G."/>
            <person name="Buck G."/>
            <person name="Lee V."/>
            <person name="Wang Y."/>
            <person name="Carvalho R."/>
            <person name="Voegtly L."/>
            <person name="Shi R."/>
            <person name="Duckworth R."/>
            <person name="Johnson A."/>
            <person name="Loviza R."/>
            <person name="Walstead R."/>
            <person name="Shah Z."/>
            <person name="Kiflezghi M."/>
            <person name="Wade K."/>
            <person name="Ball S.L."/>
            <person name="Bradley K.W."/>
            <person name="Asai D.J."/>
            <person name="Bowman C.A."/>
            <person name="Russell D.A."/>
            <person name="Pope W.H."/>
            <person name="Jacobs-Sera D."/>
            <person name="Hendrix R.W."/>
            <person name="Hatfull G.F."/>
        </authorList>
    </citation>
    <scope>NUCLEOTIDE SEQUENCE</scope>
</reference>
<sequence>MTTTPRGEDGALHATVGDRLVVQSLHGPARDGEILEVRHPDGTPPYTVRWSDTGHETLVFPGADAFVQHFTGAVEGQHDPSHD</sequence>
<keyword evidence="2" id="KW-0238">DNA-binding</keyword>
<name>A0A2P2CCZ9_9ZZZZ</name>
<organism evidence="2">
    <name type="scientific">metagenome</name>
    <dbReference type="NCBI Taxonomy" id="256318"/>
    <lineage>
        <taxon>unclassified sequences</taxon>
        <taxon>metagenomes</taxon>
    </lineage>
</organism>
<gene>
    <name evidence="2" type="ORF">NOCA1190112</name>
</gene>
<evidence type="ECO:0000259" key="1">
    <source>
        <dbReference type="Pfam" id="PF08940"/>
    </source>
</evidence>
<dbReference type="EMBL" id="CZKB01000011">
    <property type="protein sequence ID" value="CUR59821.1"/>
    <property type="molecule type" value="Genomic_DNA"/>
</dbReference>
<dbReference type="Gene3D" id="2.30.30.440">
    <property type="entry name" value="Domain of unknown function DUF1918"/>
    <property type="match status" value="1"/>
</dbReference>
<protein>
    <submittedName>
        <fullName evidence="2">DNA-binding protein (Modular protein)</fullName>
    </submittedName>
</protein>
<evidence type="ECO:0000313" key="2">
    <source>
        <dbReference type="EMBL" id="CUR59821.1"/>
    </source>
</evidence>
<accession>A0A2P2CCZ9</accession>
<feature type="domain" description="DUF1918" evidence="1">
    <location>
        <begin position="12"/>
        <end position="67"/>
    </location>
</feature>
<dbReference type="Pfam" id="PF08940">
    <property type="entry name" value="DUF1918"/>
    <property type="match status" value="1"/>
</dbReference>
<dbReference type="SUPFAM" id="SSF50118">
    <property type="entry name" value="Cell growth inhibitor/plasmid maintenance toxic component"/>
    <property type="match status" value="1"/>
</dbReference>
<proteinExistence type="predicted"/>
<dbReference type="GO" id="GO:0003677">
    <property type="term" value="F:DNA binding"/>
    <property type="evidence" value="ECO:0007669"/>
    <property type="project" value="UniProtKB-KW"/>
</dbReference>
<dbReference type="AlphaFoldDB" id="A0A2P2CCZ9"/>